<dbReference type="SUPFAM" id="SSF52058">
    <property type="entry name" value="L domain-like"/>
    <property type="match status" value="1"/>
</dbReference>
<dbReference type="AlphaFoldDB" id="A0A1L0DLY7"/>
<proteinExistence type="predicted"/>
<evidence type="ECO:0000313" key="1">
    <source>
        <dbReference type="EMBL" id="SGZ57580.1"/>
    </source>
</evidence>
<evidence type="ECO:0000313" key="2">
    <source>
        <dbReference type="Proteomes" id="UP000182259"/>
    </source>
</evidence>
<protein>
    <submittedName>
        <fullName evidence="1">CIC11C00000001291</fullName>
    </submittedName>
</protein>
<dbReference type="InterPro" id="IPR051251">
    <property type="entry name" value="STK_FNIP-Repeat"/>
</dbReference>
<reference evidence="1 2" key="1">
    <citation type="submission" date="2016-10" db="EMBL/GenBank/DDBJ databases">
        <authorList>
            <person name="de Groot N.N."/>
        </authorList>
    </citation>
    <scope>NUCLEOTIDE SEQUENCE [LARGE SCALE GENOMIC DNA]</scope>
    <source>
        <strain evidence="1 2">PYCC 4715</strain>
    </source>
</reference>
<dbReference type="PANTHER" id="PTHR32134:SF169">
    <property type="entry name" value="FNIP REPEAT-CONTAINING PROTEIN-RELATED"/>
    <property type="match status" value="1"/>
</dbReference>
<gene>
    <name evidence="1" type="ORF">SAMEA4029009_CIC11G00000001291</name>
</gene>
<dbReference type="InterPro" id="IPR032675">
    <property type="entry name" value="LRR_dom_sf"/>
</dbReference>
<sequence length="324" mass="37141">MSNILIEIFPLEVIDIVFLFMPKNALKTLYDNFPVYSTLRLVARSRLFKQVSVRELGQLARLAKLDVHIEKLTLPGKTELLLFLKDNPSFVTGISYVDIKHEYEYGHNWDQAKYSILKEIQFLNYSLDAGFVSHFDPSQVPSTLTLLTLQFVYEPAPKRIRGWPTSLTSLTSLTIRNHHSAYLIELPLTLKRLSCHSLCGVWHKFPPKLEYLEFTYSFWIPSDHTDFPKSLATLLTTYCDIPDVQKILDKLPGSLKTLEFRGNVGSDFSSLKYPNSIEFLSLAESDVDSVEGSVFPKRLKELRLVDTGIPPDQYRYFPGVNVII</sequence>
<dbReference type="Proteomes" id="UP000182259">
    <property type="component" value="Chromosome V"/>
</dbReference>
<name>A0A1L0DLY7_9ASCO</name>
<accession>A0A1L0DLY7</accession>
<dbReference type="Gene3D" id="3.80.10.10">
    <property type="entry name" value="Ribonuclease Inhibitor"/>
    <property type="match status" value="1"/>
</dbReference>
<dbReference type="EMBL" id="LT635768">
    <property type="protein sequence ID" value="SGZ57580.1"/>
    <property type="molecule type" value="Genomic_DNA"/>
</dbReference>
<dbReference type="PANTHER" id="PTHR32134">
    <property type="entry name" value="FNIP REPEAT-CONTAINING PROTEIN"/>
    <property type="match status" value="1"/>
</dbReference>
<organism evidence="1 2">
    <name type="scientific">Sungouiella intermedia</name>
    <dbReference type="NCBI Taxonomy" id="45354"/>
    <lineage>
        <taxon>Eukaryota</taxon>
        <taxon>Fungi</taxon>
        <taxon>Dikarya</taxon>
        <taxon>Ascomycota</taxon>
        <taxon>Saccharomycotina</taxon>
        <taxon>Pichiomycetes</taxon>
        <taxon>Metschnikowiaceae</taxon>
        <taxon>Sungouiella</taxon>
    </lineage>
</organism>